<dbReference type="SUPFAM" id="SSF53335">
    <property type="entry name" value="S-adenosyl-L-methionine-dependent methyltransferases"/>
    <property type="match status" value="1"/>
</dbReference>
<dbReference type="OrthoDB" id="9805492at2"/>
<feature type="domain" description="S-adenosylmethionine-dependent methyltransferase" evidence="4">
    <location>
        <begin position="72"/>
        <end position="214"/>
    </location>
</feature>
<evidence type="ECO:0000256" key="1">
    <source>
        <dbReference type="ARBA" id="ARBA00022603"/>
    </source>
</evidence>
<evidence type="ECO:0000256" key="3">
    <source>
        <dbReference type="ARBA" id="ARBA00022691"/>
    </source>
</evidence>
<keyword evidence="3" id="KW-0949">S-adenosyl-L-methionine</keyword>
<dbReference type="GO" id="GO:0032259">
    <property type="term" value="P:methylation"/>
    <property type="evidence" value="ECO:0007669"/>
    <property type="project" value="UniProtKB-KW"/>
</dbReference>
<dbReference type="InterPro" id="IPR019614">
    <property type="entry name" value="SAM-dep_methyl-trfase"/>
</dbReference>
<keyword evidence="1 5" id="KW-0489">Methyltransferase</keyword>
<dbReference type="PANTHER" id="PTHR43042">
    <property type="entry name" value="SAM-DEPENDENT METHYLTRANSFERASE"/>
    <property type="match status" value="1"/>
</dbReference>
<dbReference type="PANTHER" id="PTHR43042:SF2">
    <property type="entry name" value="SAM-DEPENDENT METHYLTRANSFERASE"/>
    <property type="match status" value="1"/>
</dbReference>
<reference evidence="5 6" key="1">
    <citation type="submission" date="2016-01" db="EMBL/GenBank/DDBJ databases">
        <title>High potential of lignocellulose degradation of a new Verrucomicrobia species.</title>
        <authorList>
            <person name="Wang Y."/>
            <person name="Shi Y."/>
            <person name="Qiu Z."/>
            <person name="Liu S."/>
            <person name="Yang H."/>
        </authorList>
    </citation>
    <scope>NUCLEOTIDE SEQUENCE [LARGE SCALE GENOMIC DNA]</scope>
    <source>
        <strain evidence="5 6">TSB47</strain>
    </source>
</reference>
<gene>
    <name evidence="5" type="ORF">AW736_11045</name>
</gene>
<dbReference type="Gene3D" id="3.40.50.150">
    <property type="entry name" value="Vaccinia Virus protein VP39"/>
    <property type="match status" value="1"/>
</dbReference>
<dbReference type="AlphaFoldDB" id="A0A178IJC4"/>
<dbReference type="InterPro" id="IPR029063">
    <property type="entry name" value="SAM-dependent_MTases_sf"/>
</dbReference>
<keyword evidence="6" id="KW-1185">Reference proteome</keyword>
<dbReference type="InterPro" id="IPR013780">
    <property type="entry name" value="Glyco_hydro_b"/>
</dbReference>
<proteinExistence type="predicted"/>
<sequence length="299" mass="33547">MSATIQRPALIVADRWRDYQLLDCGLGMKQERWGPHTLVRPDPQIIWPRSGGAAAWEQWDGYYHRSETGGGRWEFRRPLPEYWEIGYGTLRFKIRPTSFKHTGLFPEQAVNWDWFAEKIRAARAAGREVSVLNLFGYTGAATCAAAAAGASVCHVDAAEGMVKWCRENVALSGLADAPVRTITDDCMKFVRREIKRGRRYDAIIMDPPTYGRGAGGEMWKLEDHLWPLLRECREVLGDRPLFFLINAYTARLSPTVVVNLLAALLHDVPGGTITGGEVGLPIERDGKTLPCGIYGRWES</sequence>
<dbReference type="Gene3D" id="2.60.40.1180">
    <property type="entry name" value="Golgi alpha-mannosidase II"/>
    <property type="match status" value="1"/>
</dbReference>
<protein>
    <submittedName>
        <fullName evidence="5">SAM-dependent methyltransferase</fullName>
    </submittedName>
</protein>
<dbReference type="GO" id="GO:0008168">
    <property type="term" value="F:methyltransferase activity"/>
    <property type="evidence" value="ECO:0007669"/>
    <property type="project" value="UniProtKB-KW"/>
</dbReference>
<accession>A0A178IJC4</accession>
<keyword evidence="2 5" id="KW-0808">Transferase</keyword>
<dbReference type="Pfam" id="PF10672">
    <property type="entry name" value="Methyltrans_SAM"/>
    <property type="match status" value="1"/>
</dbReference>
<dbReference type="Proteomes" id="UP000078486">
    <property type="component" value="Unassembled WGS sequence"/>
</dbReference>
<dbReference type="CDD" id="cd02440">
    <property type="entry name" value="AdoMet_MTases"/>
    <property type="match status" value="1"/>
</dbReference>
<evidence type="ECO:0000313" key="5">
    <source>
        <dbReference type="EMBL" id="OAM90000.1"/>
    </source>
</evidence>
<dbReference type="EMBL" id="LRRQ01000076">
    <property type="protein sequence ID" value="OAM90000.1"/>
    <property type="molecule type" value="Genomic_DNA"/>
</dbReference>
<dbReference type="STRING" id="1184151.AW736_11045"/>
<organism evidence="5 6">
    <name type="scientific">Termitidicoccus mucosus</name>
    <dbReference type="NCBI Taxonomy" id="1184151"/>
    <lineage>
        <taxon>Bacteria</taxon>
        <taxon>Pseudomonadati</taxon>
        <taxon>Verrucomicrobiota</taxon>
        <taxon>Opitutia</taxon>
        <taxon>Opitutales</taxon>
        <taxon>Opitutaceae</taxon>
        <taxon>Termitidicoccus</taxon>
    </lineage>
</organism>
<name>A0A178IJC4_9BACT</name>
<evidence type="ECO:0000256" key="2">
    <source>
        <dbReference type="ARBA" id="ARBA00022679"/>
    </source>
</evidence>
<evidence type="ECO:0000259" key="4">
    <source>
        <dbReference type="Pfam" id="PF10672"/>
    </source>
</evidence>
<dbReference type="RefSeq" id="WP_068771097.1">
    <property type="nucleotide sequence ID" value="NZ_CP109796.1"/>
</dbReference>
<evidence type="ECO:0000313" key="6">
    <source>
        <dbReference type="Proteomes" id="UP000078486"/>
    </source>
</evidence>
<comment type="caution">
    <text evidence="5">The sequence shown here is derived from an EMBL/GenBank/DDBJ whole genome shotgun (WGS) entry which is preliminary data.</text>
</comment>